<keyword evidence="2" id="KW-0597">Phosphoprotein</keyword>
<dbReference type="InterPro" id="IPR034907">
    <property type="entry name" value="NDK-like_dom"/>
</dbReference>
<protein>
    <submittedName>
        <fullName evidence="11">Nucleoside diphosphate kinase</fullName>
        <ecNumber evidence="11">2.7.4.6</ecNumber>
    </submittedName>
</protein>
<evidence type="ECO:0000256" key="2">
    <source>
        <dbReference type="ARBA" id="ARBA00022553"/>
    </source>
</evidence>
<feature type="active site" description="Pros-phosphohistidine intermediate" evidence="8">
    <location>
        <position position="115"/>
    </location>
</feature>
<dbReference type="PRINTS" id="PR01243">
    <property type="entry name" value="NUCDPKINASE"/>
</dbReference>
<proteinExistence type="inferred from homology"/>
<dbReference type="AlphaFoldDB" id="A0A6G8F1P4"/>
<evidence type="ECO:0000256" key="4">
    <source>
        <dbReference type="ARBA" id="ARBA00022741"/>
    </source>
</evidence>
<dbReference type="EMBL" id="MN990728">
    <property type="protein sequence ID" value="QIM10255.1"/>
    <property type="molecule type" value="Genomic_DNA"/>
</dbReference>
<dbReference type="Gene3D" id="3.30.70.141">
    <property type="entry name" value="Nucleoside diphosphate kinase-like domain"/>
    <property type="match status" value="1"/>
</dbReference>
<keyword evidence="6" id="KW-0067">ATP-binding</keyword>
<evidence type="ECO:0000313" key="11">
    <source>
        <dbReference type="EMBL" id="QIM10255.1"/>
    </source>
</evidence>
<keyword evidence="4" id="KW-0547">Nucleotide-binding</keyword>
<evidence type="ECO:0000256" key="1">
    <source>
        <dbReference type="ARBA" id="ARBA00008142"/>
    </source>
</evidence>
<accession>A0A6G8F1P4</accession>
<evidence type="ECO:0000256" key="9">
    <source>
        <dbReference type="RuleBase" id="RU004011"/>
    </source>
</evidence>
<dbReference type="GO" id="GO:0006228">
    <property type="term" value="P:UTP biosynthetic process"/>
    <property type="evidence" value="ECO:0007669"/>
    <property type="project" value="InterPro"/>
</dbReference>
<dbReference type="InterPro" id="IPR001564">
    <property type="entry name" value="Nucleoside_diP_kinase"/>
</dbReference>
<evidence type="ECO:0000256" key="5">
    <source>
        <dbReference type="ARBA" id="ARBA00022777"/>
    </source>
</evidence>
<keyword evidence="5 11" id="KW-0418">Kinase</keyword>
<organism evidence="11">
    <name type="scientific">uncultured Alphaproteobacteria bacterium</name>
    <dbReference type="NCBI Taxonomy" id="91750"/>
    <lineage>
        <taxon>Bacteria</taxon>
        <taxon>Pseudomonadati</taxon>
        <taxon>Pseudomonadota</taxon>
        <taxon>Alphaproteobacteria</taxon>
        <taxon>environmental samples</taxon>
    </lineage>
</organism>
<dbReference type="InterPro" id="IPR036850">
    <property type="entry name" value="NDK-like_dom_sf"/>
</dbReference>
<name>A0A6G8F1P4_9PROT</name>
<dbReference type="PANTHER" id="PTHR46161:SF3">
    <property type="entry name" value="NUCLEOSIDE DIPHOSPHATE KINASE DDB_G0292928-RELATED"/>
    <property type="match status" value="1"/>
</dbReference>
<feature type="binding site" evidence="8">
    <location>
        <position position="85"/>
    </location>
    <ligand>
        <name>ATP</name>
        <dbReference type="ChEBI" id="CHEBI:30616"/>
    </ligand>
</feature>
<comment type="similarity">
    <text evidence="1 8 9">Belongs to the NDK family.</text>
</comment>
<dbReference type="PANTHER" id="PTHR46161">
    <property type="entry name" value="NUCLEOSIDE DIPHOSPHATE KINASE"/>
    <property type="match status" value="1"/>
</dbReference>
<dbReference type="GO" id="GO:0006241">
    <property type="term" value="P:CTP biosynthetic process"/>
    <property type="evidence" value="ECO:0007669"/>
    <property type="project" value="InterPro"/>
</dbReference>
<feature type="binding site" evidence="8">
    <location>
        <position position="112"/>
    </location>
    <ligand>
        <name>ATP</name>
        <dbReference type="ChEBI" id="CHEBI:30616"/>
    </ligand>
</feature>
<feature type="binding site" evidence="8">
    <location>
        <position position="57"/>
    </location>
    <ligand>
        <name>ATP</name>
        <dbReference type="ChEBI" id="CHEBI:30616"/>
    </ligand>
</feature>
<dbReference type="SUPFAM" id="SSF54919">
    <property type="entry name" value="Nucleoside diphosphate kinase, NDK"/>
    <property type="match status" value="1"/>
</dbReference>
<evidence type="ECO:0000256" key="6">
    <source>
        <dbReference type="ARBA" id="ARBA00022840"/>
    </source>
</evidence>
<feature type="binding site" evidence="8">
    <location>
        <position position="9"/>
    </location>
    <ligand>
        <name>ATP</name>
        <dbReference type="ChEBI" id="CHEBI:30616"/>
    </ligand>
</feature>
<keyword evidence="7" id="KW-0546">Nucleotide metabolism</keyword>
<feature type="domain" description="Nucleoside diphosphate kinase-like" evidence="10">
    <location>
        <begin position="1"/>
        <end position="138"/>
    </location>
</feature>
<dbReference type="SMART" id="SM00562">
    <property type="entry name" value="NDK"/>
    <property type="match status" value="1"/>
</dbReference>
<feature type="binding site" evidence="8">
    <location>
        <position position="102"/>
    </location>
    <ligand>
        <name>ATP</name>
        <dbReference type="ChEBI" id="CHEBI:30616"/>
    </ligand>
</feature>
<dbReference type="EC" id="2.7.4.6" evidence="11"/>
<sequence length="138" mass="15159">MERTFALIKPEAVADGNAGKIIACIEEAGFGIKALKMVRLSKQQAENFYEMHREKAFFDEIVANLADKNVIAMVLAKENAVEDFRRLMGATNPAAAEDGTLRCLYGKSIEKNGIHGAETAEIASVEAAFFFSRIEITE</sequence>
<evidence type="ECO:0000256" key="3">
    <source>
        <dbReference type="ARBA" id="ARBA00022679"/>
    </source>
</evidence>
<evidence type="ECO:0000256" key="8">
    <source>
        <dbReference type="PROSITE-ProRule" id="PRU00706"/>
    </source>
</evidence>
<feature type="binding site" evidence="8">
    <location>
        <position position="91"/>
    </location>
    <ligand>
        <name>ATP</name>
        <dbReference type="ChEBI" id="CHEBI:30616"/>
    </ligand>
</feature>
<dbReference type="Pfam" id="PF00334">
    <property type="entry name" value="NDK"/>
    <property type="match status" value="1"/>
</dbReference>
<gene>
    <name evidence="11" type="primary">ndk</name>
    <name evidence="11" type="ORF">PlAlph_0090</name>
</gene>
<dbReference type="GO" id="GO:0005524">
    <property type="term" value="F:ATP binding"/>
    <property type="evidence" value="ECO:0007669"/>
    <property type="project" value="UniProtKB-KW"/>
</dbReference>
<evidence type="ECO:0000256" key="7">
    <source>
        <dbReference type="ARBA" id="ARBA00023080"/>
    </source>
</evidence>
<dbReference type="PROSITE" id="PS51374">
    <property type="entry name" value="NDPK_LIKE"/>
    <property type="match status" value="1"/>
</dbReference>
<evidence type="ECO:0000259" key="10">
    <source>
        <dbReference type="SMART" id="SM00562"/>
    </source>
</evidence>
<dbReference type="GO" id="GO:0006183">
    <property type="term" value="P:GTP biosynthetic process"/>
    <property type="evidence" value="ECO:0007669"/>
    <property type="project" value="InterPro"/>
</dbReference>
<dbReference type="GO" id="GO:0004550">
    <property type="term" value="F:nucleoside diphosphate kinase activity"/>
    <property type="evidence" value="ECO:0007669"/>
    <property type="project" value="UniProtKB-EC"/>
</dbReference>
<reference evidence="11" key="1">
    <citation type="journal article" date="2020" name="J. ISSAAS">
        <title>Lactobacilli and other gastrointestinal microbiota of Peromyscus leucopus, reservoir host for agents of Lyme disease and other zoonoses in North America.</title>
        <authorList>
            <person name="Milovic A."/>
            <person name="Bassam K."/>
            <person name="Shao H."/>
            <person name="Chatzistamou I."/>
            <person name="Tufts D.M."/>
            <person name="Diuk-Wasser M."/>
            <person name="Barbour A.G."/>
        </authorList>
    </citation>
    <scope>NUCLEOTIDE SEQUENCE</scope>
    <source>
        <strain evidence="11">LL90</strain>
    </source>
</reference>
<keyword evidence="3 11" id="KW-0808">Transferase</keyword>